<evidence type="ECO:0000313" key="5">
    <source>
        <dbReference type="Proteomes" id="UP000184241"/>
    </source>
</evidence>
<dbReference type="GO" id="GO:0003677">
    <property type="term" value="F:DNA binding"/>
    <property type="evidence" value="ECO:0007669"/>
    <property type="project" value="UniProtKB-UniRule"/>
</dbReference>
<feature type="DNA-binding region" description="H-T-H motif" evidence="2">
    <location>
        <begin position="34"/>
        <end position="53"/>
    </location>
</feature>
<keyword evidence="1 2" id="KW-0238">DNA-binding</keyword>
<name>A0A1M6AVC7_9CLOT</name>
<dbReference type="PANTHER" id="PTHR43479:SF11">
    <property type="entry name" value="ACREF_ENVCD OPERON REPRESSOR-RELATED"/>
    <property type="match status" value="1"/>
</dbReference>
<evidence type="ECO:0000256" key="2">
    <source>
        <dbReference type="PROSITE-ProRule" id="PRU00335"/>
    </source>
</evidence>
<evidence type="ECO:0000313" key="4">
    <source>
        <dbReference type="EMBL" id="SHI40278.1"/>
    </source>
</evidence>
<dbReference type="InterPro" id="IPR009057">
    <property type="entry name" value="Homeodomain-like_sf"/>
</dbReference>
<dbReference type="PROSITE" id="PS50977">
    <property type="entry name" value="HTH_TETR_2"/>
    <property type="match status" value="1"/>
</dbReference>
<evidence type="ECO:0000259" key="3">
    <source>
        <dbReference type="PROSITE" id="PS50977"/>
    </source>
</evidence>
<dbReference type="PANTHER" id="PTHR43479">
    <property type="entry name" value="ACREF/ENVCD OPERON REPRESSOR-RELATED"/>
    <property type="match status" value="1"/>
</dbReference>
<reference evidence="4 5" key="1">
    <citation type="submission" date="2016-11" db="EMBL/GenBank/DDBJ databases">
        <authorList>
            <person name="Jaros S."/>
            <person name="Januszkiewicz K."/>
            <person name="Wedrychowicz H."/>
        </authorList>
    </citation>
    <scope>NUCLEOTIDE SEQUENCE [LARGE SCALE GENOMIC DNA]</scope>
    <source>
        <strain evidence="4 5">DSM 6191</strain>
    </source>
</reference>
<feature type="domain" description="HTH tetR-type" evidence="3">
    <location>
        <begin position="11"/>
        <end position="71"/>
    </location>
</feature>
<sequence length="195" mass="22681">MAKAFTDEEKDIIKNKLKLAARECASKYGMKKTTVDELAKEVGISKGAFYIFYDSKELLFFEMMEDLHEEIYTNAARALIESEDEEESDRLAKAFMTALKSMAENNLMYFLENEIEFLLRKIPKEVKEKHYHSDDFHIKELMELTNFKFSVSYEVASAVVRALILTASKRKEIGEDFDEVIWILVKGACENMLKR</sequence>
<protein>
    <submittedName>
        <fullName evidence="4">Transcriptional regulator, TetR family</fullName>
    </submittedName>
</protein>
<dbReference type="InterPro" id="IPR050624">
    <property type="entry name" value="HTH-type_Tx_Regulator"/>
</dbReference>
<organism evidence="4 5">
    <name type="scientific">Clostridium intestinale DSM 6191</name>
    <dbReference type="NCBI Taxonomy" id="1121320"/>
    <lineage>
        <taxon>Bacteria</taxon>
        <taxon>Bacillati</taxon>
        <taxon>Bacillota</taxon>
        <taxon>Clostridia</taxon>
        <taxon>Eubacteriales</taxon>
        <taxon>Clostridiaceae</taxon>
        <taxon>Clostridium</taxon>
    </lineage>
</organism>
<dbReference type="RefSeq" id="WP_073022076.1">
    <property type="nucleotide sequence ID" value="NZ_FQXU01000013.1"/>
</dbReference>
<dbReference type="Proteomes" id="UP000184241">
    <property type="component" value="Unassembled WGS sequence"/>
</dbReference>
<dbReference type="EMBL" id="FQXU01000013">
    <property type="protein sequence ID" value="SHI40278.1"/>
    <property type="molecule type" value="Genomic_DNA"/>
</dbReference>
<accession>A0A1M6AVC7</accession>
<dbReference type="Gene3D" id="1.10.357.10">
    <property type="entry name" value="Tetracycline Repressor, domain 2"/>
    <property type="match status" value="1"/>
</dbReference>
<gene>
    <name evidence="4" type="ORF">SAMN02745941_03767</name>
</gene>
<dbReference type="Pfam" id="PF00440">
    <property type="entry name" value="TetR_N"/>
    <property type="match status" value="1"/>
</dbReference>
<dbReference type="SUPFAM" id="SSF46689">
    <property type="entry name" value="Homeodomain-like"/>
    <property type="match status" value="1"/>
</dbReference>
<evidence type="ECO:0000256" key="1">
    <source>
        <dbReference type="ARBA" id="ARBA00023125"/>
    </source>
</evidence>
<dbReference type="InterPro" id="IPR001647">
    <property type="entry name" value="HTH_TetR"/>
</dbReference>
<proteinExistence type="predicted"/>
<dbReference type="AlphaFoldDB" id="A0A1M6AVC7"/>